<proteinExistence type="inferred from homology"/>
<feature type="region of interest" description="Disordered" evidence="10">
    <location>
        <begin position="239"/>
        <end position="299"/>
    </location>
</feature>
<dbReference type="FunFam" id="2.10.220.10:FF:000012">
    <property type="entry name" value="R-spondin 4"/>
    <property type="match status" value="1"/>
</dbReference>
<keyword evidence="14" id="KW-1185">Reference proteome</keyword>
<dbReference type="PROSITE" id="PS50092">
    <property type="entry name" value="TSP1"/>
    <property type="match status" value="1"/>
</dbReference>
<evidence type="ECO:0000256" key="1">
    <source>
        <dbReference type="ARBA" id="ARBA00004613"/>
    </source>
</evidence>
<dbReference type="SMART" id="SM00261">
    <property type="entry name" value="FU"/>
    <property type="match status" value="2"/>
</dbReference>
<dbReference type="InterPro" id="IPR009030">
    <property type="entry name" value="Growth_fac_rcpt_cys_sf"/>
</dbReference>
<dbReference type="GO" id="GO:0060173">
    <property type="term" value="P:limb development"/>
    <property type="evidence" value="ECO:0007669"/>
    <property type="project" value="UniProtKB-ARBA"/>
</dbReference>
<evidence type="ECO:0000256" key="2">
    <source>
        <dbReference type="ARBA" id="ARBA00007308"/>
    </source>
</evidence>
<reference evidence="13 14" key="1">
    <citation type="journal article" date="2009" name="Science">
        <title>Genome sequence, comparative analysis, and population genetics of the domestic horse.</title>
        <authorList>
            <consortium name="Broad Institute Genome Sequencing Platform"/>
            <consortium name="Broad Institute Whole Genome Assembly Team"/>
            <person name="Wade C.M."/>
            <person name="Giulotto E."/>
            <person name="Sigurdsson S."/>
            <person name="Zoli M."/>
            <person name="Gnerre S."/>
            <person name="Imsland F."/>
            <person name="Lear T.L."/>
            <person name="Adelson D.L."/>
            <person name="Bailey E."/>
            <person name="Bellone R.R."/>
            <person name="Bloecker H."/>
            <person name="Distl O."/>
            <person name="Edgar R.C."/>
            <person name="Garber M."/>
            <person name="Leeb T."/>
            <person name="Mauceli E."/>
            <person name="MacLeod J.N."/>
            <person name="Penedo M.C.T."/>
            <person name="Raison J.M."/>
            <person name="Sharpe T."/>
            <person name="Vogel J."/>
            <person name="Andersson L."/>
            <person name="Antczak D.F."/>
            <person name="Biagi T."/>
            <person name="Binns M.M."/>
            <person name="Chowdhary B.P."/>
            <person name="Coleman S.J."/>
            <person name="Della Valle G."/>
            <person name="Fryc S."/>
            <person name="Guerin G."/>
            <person name="Hasegawa T."/>
            <person name="Hill E.W."/>
            <person name="Jurka J."/>
            <person name="Kiialainen A."/>
            <person name="Lindgren G."/>
            <person name="Liu J."/>
            <person name="Magnani E."/>
            <person name="Mickelson J.R."/>
            <person name="Murray J."/>
            <person name="Nergadze S.G."/>
            <person name="Onofrio R."/>
            <person name="Pedroni S."/>
            <person name="Piras M.F."/>
            <person name="Raudsepp T."/>
            <person name="Rocchi M."/>
            <person name="Roeed K.H."/>
            <person name="Ryder O.A."/>
            <person name="Searle S."/>
            <person name="Skow L."/>
            <person name="Swinburne J.E."/>
            <person name="Syvaenen A.C."/>
            <person name="Tozaki T."/>
            <person name="Valberg S.J."/>
            <person name="Vaudin M."/>
            <person name="White J.R."/>
            <person name="Zody M.C."/>
            <person name="Lander E.S."/>
            <person name="Lindblad-Toh K."/>
        </authorList>
    </citation>
    <scope>NUCLEOTIDE SEQUENCE [LARGE SCALE GENOMIC DNA]</scope>
    <source>
        <strain evidence="13 14">Thoroughbred</strain>
    </source>
</reference>
<keyword evidence="3" id="KW-0964">Secreted</keyword>
<keyword evidence="4" id="KW-0716">Sensory transduction</keyword>
<keyword evidence="9" id="KW-0325">Glycoprotein</keyword>
<evidence type="ECO:0000256" key="10">
    <source>
        <dbReference type="SAM" id="MobiDB-lite"/>
    </source>
</evidence>
<evidence type="ECO:0000256" key="6">
    <source>
        <dbReference type="ARBA" id="ARBA00022687"/>
    </source>
</evidence>
<dbReference type="VGNC" id="VGNC:22605">
    <property type="gene designation" value="RSPO4"/>
</dbReference>
<keyword evidence="8" id="KW-1015">Disulfide bond</keyword>
<dbReference type="Bgee" id="ENSECAG00000002308">
    <property type="expression patterns" value="Expressed in synovial membrane of synovial joint and 3 other cell types or tissues"/>
</dbReference>
<dbReference type="PaxDb" id="9796-ENSECAP00000001716"/>
<dbReference type="STRING" id="9796.ENSECAP00000001716"/>
<dbReference type="GO" id="GO:0008201">
    <property type="term" value="F:heparin binding"/>
    <property type="evidence" value="ECO:0007669"/>
    <property type="project" value="UniProtKB-KW"/>
</dbReference>
<dbReference type="GO" id="GO:0090263">
    <property type="term" value="P:positive regulation of canonical Wnt signaling pathway"/>
    <property type="evidence" value="ECO:0000318"/>
    <property type="project" value="GO_Central"/>
</dbReference>
<dbReference type="SUPFAM" id="SSF57184">
    <property type="entry name" value="Growth factor receptor domain"/>
    <property type="match status" value="1"/>
</dbReference>
<dbReference type="CDD" id="cd00064">
    <property type="entry name" value="FU"/>
    <property type="match status" value="1"/>
</dbReference>
<dbReference type="InterPro" id="IPR000884">
    <property type="entry name" value="TSP1_rpt"/>
</dbReference>
<protein>
    <submittedName>
        <fullName evidence="13">R-spondin 4</fullName>
    </submittedName>
</protein>
<keyword evidence="5" id="KW-0358">Heparin-binding</keyword>
<evidence type="ECO:0000313" key="13">
    <source>
        <dbReference type="Ensembl" id="ENSECAP00000001716.3"/>
    </source>
</evidence>
<accession>F6VH10</accession>
<keyword evidence="7 11" id="KW-0732">Signal</keyword>
<comment type="subcellular location">
    <subcellularLocation>
        <location evidence="1">Secreted</location>
    </subcellularLocation>
</comment>
<feature type="domain" description="R-spondin Fu-CRD" evidence="12">
    <location>
        <begin position="35"/>
        <end position="135"/>
    </location>
</feature>
<dbReference type="GeneTree" id="ENSGT00940000160937"/>
<feature type="compositionally biased region" description="Low complexity" evidence="10">
    <location>
        <begin position="258"/>
        <end position="280"/>
    </location>
</feature>
<evidence type="ECO:0000256" key="7">
    <source>
        <dbReference type="ARBA" id="ARBA00022729"/>
    </source>
</evidence>
<dbReference type="InterPro" id="IPR043601">
    <property type="entry name" value="Rspo_Fu-CRD_dom"/>
</dbReference>
<keyword evidence="6" id="KW-0879">Wnt signaling pathway</keyword>
<dbReference type="PANTHER" id="PTHR46987">
    <property type="entry name" value="NEUROHYPOPHYSIAL HORMONES, N-TERMINAL DOMAIN CONTAINING PROTEIN"/>
    <property type="match status" value="1"/>
</dbReference>
<dbReference type="AlphaFoldDB" id="F6VH10"/>
<evidence type="ECO:0000256" key="3">
    <source>
        <dbReference type="ARBA" id="ARBA00022525"/>
    </source>
</evidence>
<dbReference type="InParanoid" id="F6VH10"/>
<dbReference type="PANTHER" id="PTHR46987:SF6">
    <property type="entry name" value="R-SPONDIN-4"/>
    <property type="match status" value="1"/>
</dbReference>
<dbReference type="InterPro" id="IPR036383">
    <property type="entry name" value="TSP1_rpt_sf"/>
</dbReference>
<evidence type="ECO:0000256" key="4">
    <source>
        <dbReference type="ARBA" id="ARBA00022606"/>
    </source>
</evidence>
<reference evidence="13" key="2">
    <citation type="submission" date="2025-08" db="UniProtKB">
        <authorList>
            <consortium name="Ensembl"/>
        </authorList>
    </citation>
    <scope>IDENTIFICATION</scope>
    <source>
        <strain evidence="13">Thoroughbred</strain>
    </source>
</reference>
<dbReference type="Proteomes" id="UP000002281">
    <property type="component" value="Chromosome 22"/>
</dbReference>
<evidence type="ECO:0000313" key="14">
    <source>
        <dbReference type="Proteomes" id="UP000002281"/>
    </source>
</evidence>
<dbReference type="FunCoup" id="F6VH10">
    <property type="interactions" value="99"/>
</dbReference>
<dbReference type="InterPro" id="IPR006212">
    <property type="entry name" value="Furin_repeat"/>
</dbReference>
<name>F6VH10_HORSE</name>
<dbReference type="SMART" id="SM00209">
    <property type="entry name" value="TSP1"/>
    <property type="match status" value="1"/>
</dbReference>
<evidence type="ECO:0000259" key="12">
    <source>
        <dbReference type="Pfam" id="PF15913"/>
    </source>
</evidence>
<evidence type="ECO:0000256" key="5">
    <source>
        <dbReference type="ARBA" id="ARBA00022674"/>
    </source>
</evidence>
<organism evidence="13 14">
    <name type="scientific">Equus caballus</name>
    <name type="common">Horse</name>
    <dbReference type="NCBI Taxonomy" id="9796"/>
    <lineage>
        <taxon>Eukaryota</taxon>
        <taxon>Metazoa</taxon>
        <taxon>Chordata</taxon>
        <taxon>Craniata</taxon>
        <taxon>Vertebrata</taxon>
        <taxon>Euteleostomi</taxon>
        <taxon>Mammalia</taxon>
        <taxon>Eutheria</taxon>
        <taxon>Laurasiatheria</taxon>
        <taxon>Perissodactyla</taxon>
        <taxon>Equidae</taxon>
        <taxon>Equus</taxon>
    </lineage>
</organism>
<dbReference type="Ensembl" id="ENSECAT00000002409.3">
    <property type="protein sequence ID" value="ENSECAP00000001716.3"/>
    <property type="gene ID" value="ENSECAG00000002308.3"/>
</dbReference>
<dbReference type="GO" id="GO:0005615">
    <property type="term" value="C:extracellular space"/>
    <property type="evidence" value="ECO:0000318"/>
    <property type="project" value="GO_Central"/>
</dbReference>
<feature type="chain" id="PRO_5040485626" evidence="11">
    <location>
        <begin position="18"/>
        <end position="406"/>
    </location>
</feature>
<evidence type="ECO:0000256" key="8">
    <source>
        <dbReference type="ARBA" id="ARBA00023157"/>
    </source>
</evidence>
<dbReference type="Pfam" id="PF15913">
    <property type="entry name" value="Furin-like_2"/>
    <property type="match status" value="1"/>
</dbReference>
<dbReference type="GO" id="GO:0016055">
    <property type="term" value="P:Wnt signaling pathway"/>
    <property type="evidence" value="ECO:0007669"/>
    <property type="project" value="UniProtKB-KW"/>
</dbReference>
<dbReference type="GO" id="GO:0005102">
    <property type="term" value="F:signaling receptor binding"/>
    <property type="evidence" value="ECO:0000318"/>
    <property type="project" value="GO_Central"/>
</dbReference>
<dbReference type="InterPro" id="IPR051514">
    <property type="entry name" value="R-spondin"/>
</dbReference>
<dbReference type="Gene3D" id="2.20.100.10">
    <property type="entry name" value="Thrombospondin type-1 (TSP1) repeat"/>
    <property type="match status" value="1"/>
</dbReference>
<comment type="similarity">
    <text evidence="2">Belongs to the R-spondin family.</text>
</comment>
<gene>
    <name evidence="15" type="primary">RSPO4</name>
</gene>
<evidence type="ECO:0000256" key="9">
    <source>
        <dbReference type="ARBA" id="ARBA00023180"/>
    </source>
</evidence>
<feature type="signal peptide" evidence="11">
    <location>
        <begin position="1"/>
        <end position="17"/>
    </location>
</feature>
<evidence type="ECO:0000256" key="11">
    <source>
        <dbReference type="SAM" id="SignalP"/>
    </source>
</evidence>
<sequence length="406" mass="44062">MRAPLCLLLLVAHAVDMLPLNRRKKQVGAGQGGNCTGCVICSEENGCSTCQQRLFLFIRREGIRQYGKCVHDCPPGYFGIRGQEVNRCKKCGATCESCFSQDFCIQCKRRFYLYKGKCLPTCPPGTTAQQSTRECQEECELGPWGSWSPCTYHGKTCGSAWGLETRVREASRAGQEEAAACQVLSESRKCSIQRPCPGGEHQLGTRGCSRQGPWVTLSGLRMLPPLIVPVRLPASPPFAIPSCGREARGRRRAGGSSGRARTGSRTASPTPTASRPSGPASRPPERLRRPPPLAAPHPLLRPRSLIPPRHLLALSSVSLPFLSFPLFLSVVHLSFPPSPLCSLSQFPFICLPFFPFPPVLHCVLSLSLPLPLSPSPPSLSLSLSLSLTHTHPICLPRPTATPSTVL</sequence>
<reference evidence="13" key="3">
    <citation type="submission" date="2025-09" db="UniProtKB">
        <authorList>
            <consortium name="Ensembl"/>
        </authorList>
    </citation>
    <scope>IDENTIFICATION</scope>
    <source>
        <strain evidence="13">Thoroughbred</strain>
    </source>
</reference>
<dbReference type="Gene3D" id="2.10.220.10">
    <property type="entry name" value="Hormone Receptor, Insulin-like Growth Factor Receptor 1, Chain A, domain 2"/>
    <property type="match status" value="1"/>
</dbReference>
<evidence type="ECO:0000313" key="15">
    <source>
        <dbReference type="VGNC" id="VGNC:22605"/>
    </source>
</evidence>